<accession>A0ABW5HJH0</accession>
<reference evidence="4" key="1">
    <citation type="journal article" date="2019" name="Int. J. Syst. Evol. Microbiol.">
        <title>The Global Catalogue of Microorganisms (GCM) 10K type strain sequencing project: providing services to taxonomists for standard genome sequencing and annotation.</title>
        <authorList>
            <consortium name="The Broad Institute Genomics Platform"/>
            <consortium name="The Broad Institute Genome Sequencing Center for Infectious Disease"/>
            <person name="Wu L."/>
            <person name="Ma J."/>
        </authorList>
    </citation>
    <scope>NUCLEOTIDE SEQUENCE [LARGE SCALE GENOMIC DNA]</scope>
    <source>
        <strain evidence="4">CGMCC 4.7641</strain>
    </source>
</reference>
<evidence type="ECO:0000256" key="2">
    <source>
        <dbReference type="SAM" id="SignalP"/>
    </source>
</evidence>
<feature type="region of interest" description="Disordered" evidence="1">
    <location>
        <begin position="211"/>
        <end position="237"/>
    </location>
</feature>
<organism evidence="3 4">
    <name type="scientific">Amycolatopsis silviterrae</name>
    <dbReference type="NCBI Taxonomy" id="1656914"/>
    <lineage>
        <taxon>Bacteria</taxon>
        <taxon>Bacillati</taxon>
        <taxon>Actinomycetota</taxon>
        <taxon>Actinomycetes</taxon>
        <taxon>Pseudonocardiales</taxon>
        <taxon>Pseudonocardiaceae</taxon>
        <taxon>Amycolatopsis</taxon>
    </lineage>
</organism>
<keyword evidence="4" id="KW-1185">Reference proteome</keyword>
<proteinExistence type="predicted"/>
<dbReference type="Proteomes" id="UP001597483">
    <property type="component" value="Unassembled WGS sequence"/>
</dbReference>
<evidence type="ECO:0000313" key="4">
    <source>
        <dbReference type="Proteomes" id="UP001597483"/>
    </source>
</evidence>
<keyword evidence="2" id="KW-0732">Signal</keyword>
<name>A0ABW5HJH0_9PSEU</name>
<protein>
    <recommendedName>
        <fullName evidence="5">LppX_LprAFG lipoprotein</fullName>
    </recommendedName>
</protein>
<comment type="caution">
    <text evidence="3">The sequence shown here is derived from an EMBL/GenBank/DDBJ whole genome shotgun (WGS) entry which is preliminary data.</text>
</comment>
<feature type="signal peptide" evidence="2">
    <location>
        <begin position="1"/>
        <end position="20"/>
    </location>
</feature>
<evidence type="ECO:0000313" key="3">
    <source>
        <dbReference type="EMBL" id="MFD2473200.1"/>
    </source>
</evidence>
<evidence type="ECO:0000256" key="1">
    <source>
        <dbReference type="SAM" id="MobiDB-lite"/>
    </source>
</evidence>
<sequence>MSRCLLLAAAAALVCTSCSGSGENAAQSLVSAAASSPAKPFDAPPDAATVGETAASQLKMSVALHVKGGDSRKTKLDLQLNHDSAGGTIESDGLAMQLLRVGDKIWVKYNKGMADAARLSAKDFAAVDGKWVPMDSPMAGIFREALTRALDLDFFVGSVADDLDRPGYSEGEPVDLASAPAVRYRNGSRTIYLQRIGSSYELVRYESPKQGTLDFSGDGPHPFKAPAAEEIYSGPGS</sequence>
<gene>
    <name evidence="3" type="ORF">ACFSVL_37775</name>
</gene>
<dbReference type="RefSeq" id="WP_378311489.1">
    <property type="nucleotide sequence ID" value="NZ_JBHUKS010000030.1"/>
</dbReference>
<feature type="chain" id="PRO_5045655105" description="LppX_LprAFG lipoprotein" evidence="2">
    <location>
        <begin position="21"/>
        <end position="237"/>
    </location>
</feature>
<evidence type="ECO:0008006" key="5">
    <source>
        <dbReference type="Google" id="ProtNLM"/>
    </source>
</evidence>
<dbReference type="EMBL" id="JBHUKS010000030">
    <property type="protein sequence ID" value="MFD2473200.1"/>
    <property type="molecule type" value="Genomic_DNA"/>
</dbReference>